<keyword evidence="4" id="KW-1185">Reference proteome</keyword>
<organism evidence="3 4">
    <name type="scientific">Brachionus plicatilis</name>
    <name type="common">Marine rotifer</name>
    <name type="synonym">Brachionus muelleri</name>
    <dbReference type="NCBI Taxonomy" id="10195"/>
    <lineage>
        <taxon>Eukaryota</taxon>
        <taxon>Metazoa</taxon>
        <taxon>Spiralia</taxon>
        <taxon>Gnathifera</taxon>
        <taxon>Rotifera</taxon>
        <taxon>Eurotatoria</taxon>
        <taxon>Monogononta</taxon>
        <taxon>Pseudotrocha</taxon>
        <taxon>Ploima</taxon>
        <taxon>Brachionidae</taxon>
        <taxon>Brachionus</taxon>
    </lineage>
</organism>
<sequence length="462" mass="53508">MLNSFDDDFFPANLFQFLKFKQKLDKNLHLLKPSDINNFRNSLTHSLRSFDYRNNDFNIKHMSNFSQGLINGEDWAIKILDSLGKPPAGIANGAINWLGDYRQCLNESITIYPRKYCYVTNTIILFLKPFKYGICVPKACSYQDLYSIMYFALELLPLQLGNDATTYLVCQDPKELDWKAILALSIVGVIAAYVIIATLFDLFVTYNTSKNSKNKTRPDNTIELKDEKELKKESPSDSKKVILGHTFSFIFQVVDNPTHYQELAKRFPFMIIINGILSVDSFFLLSGLLTSYLFVKITSKTKLSFKFMIMYYVHRFLRILEEEQQQNFHRLNDMNICNCMCVDSNQLTCLYCENSRVHCRNSFEFFQRFTFLNTIGSLYCTSIICENDISVISCIVKTLVILVLTNLVSINDHKFSIGLKSGDLVHHETIFIFRSSQNESQNELYVLEYRFAENPLDFGILK</sequence>
<dbReference type="InterPro" id="IPR052728">
    <property type="entry name" value="O2_lipid_transport_reg"/>
</dbReference>
<dbReference type="SMART" id="SM00703">
    <property type="entry name" value="NRF"/>
    <property type="match status" value="1"/>
</dbReference>
<protein>
    <submittedName>
        <fullName evidence="3">Nose resistant to fluoxetine 6-like</fullName>
    </submittedName>
</protein>
<proteinExistence type="predicted"/>
<dbReference type="OrthoDB" id="207378at2759"/>
<feature type="domain" description="Nose resistant-to-fluoxetine protein N-terminal" evidence="2">
    <location>
        <begin position="55"/>
        <end position="174"/>
    </location>
</feature>
<name>A0A3M7SHW6_BRAPC</name>
<gene>
    <name evidence="3" type="ORF">BpHYR1_034869</name>
</gene>
<dbReference type="AlphaFoldDB" id="A0A3M7SHW6"/>
<comment type="caution">
    <text evidence="3">The sequence shown here is derived from an EMBL/GenBank/DDBJ whole genome shotgun (WGS) entry which is preliminary data.</text>
</comment>
<evidence type="ECO:0000313" key="3">
    <source>
        <dbReference type="EMBL" id="RNA35207.1"/>
    </source>
</evidence>
<dbReference type="PANTHER" id="PTHR11161:SF0">
    <property type="entry name" value="O-ACYLTRANSFERASE LIKE PROTEIN"/>
    <property type="match status" value="1"/>
</dbReference>
<evidence type="ECO:0000256" key="1">
    <source>
        <dbReference type="SAM" id="Phobius"/>
    </source>
</evidence>
<keyword evidence="1" id="KW-0812">Transmembrane</keyword>
<reference evidence="3 4" key="1">
    <citation type="journal article" date="2018" name="Sci. Rep.">
        <title>Genomic signatures of local adaptation to the degree of environmental predictability in rotifers.</title>
        <authorList>
            <person name="Franch-Gras L."/>
            <person name="Hahn C."/>
            <person name="Garcia-Roger E.M."/>
            <person name="Carmona M.J."/>
            <person name="Serra M."/>
            <person name="Gomez A."/>
        </authorList>
    </citation>
    <scope>NUCLEOTIDE SEQUENCE [LARGE SCALE GENOMIC DNA]</scope>
    <source>
        <strain evidence="3">HYR1</strain>
    </source>
</reference>
<feature type="transmembrane region" description="Helical" evidence="1">
    <location>
        <begin position="269"/>
        <end position="295"/>
    </location>
</feature>
<dbReference type="InterPro" id="IPR006621">
    <property type="entry name" value="Nose-resist-to-fluoxetine_N"/>
</dbReference>
<dbReference type="PANTHER" id="PTHR11161">
    <property type="entry name" value="O-ACYLTRANSFERASE"/>
    <property type="match status" value="1"/>
</dbReference>
<evidence type="ECO:0000313" key="4">
    <source>
        <dbReference type="Proteomes" id="UP000276133"/>
    </source>
</evidence>
<dbReference type="EMBL" id="REGN01001364">
    <property type="protein sequence ID" value="RNA35207.1"/>
    <property type="molecule type" value="Genomic_DNA"/>
</dbReference>
<accession>A0A3M7SHW6</accession>
<evidence type="ECO:0000259" key="2">
    <source>
        <dbReference type="SMART" id="SM00703"/>
    </source>
</evidence>
<feature type="transmembrane region" description="Helical" evidence="1">
    <location>
        <begin position="181"/>
        <end position="204"/>
    </location>
</feature>
<keyword evidence="1" id="KW-1133">Transmembrane helix</keyword>
<dbReference type="Proteomes" id="UP000276133">
    <property type="component" value="Unassembled WGS sequence"/>
</dbReference>
<dbReference type="Pfam" id="PF20146">
    <property type="entry name" value="NRF"/>
    <property type="match status" value="1"/>
</dbReference>
<keyword evidence="1" id="KW-0472">Membrane</keyword>